<dbReference type="RefSeq" id="WP_159332687.1">
    <property type="nucleotide sequence ID" value="NZ_LR733857.1"/>
</dbReference>
<evidence type="ECO:0000313" key="2">
    <source>
        <dbReference type="Proteomes" id="UP000432350"/>
    </source>
</evidence>
<proteinExistence type="predicted"/>
<dbReference type="AlphaFoldDB" id="A0A654B9E8"/>
<organism evidence="1 2">
    <name type="scientific">Sphingobacterium multivorum</name>
    <dbReference type="NCBI Taxonomy" id="28454"/>
    <lineage>
        <taxon>Bacteria</taxon>
        <taxon>Pseudomonadati</taxon>
        <taxon>Bacteroidota</taxon>
        <taxon>Sphingobacteriia</taxon>
        <taxon>Sphingobacteriales</taxon>
        <taxon>Sphingobacteriaceae</taxon>
        <taxon>Sphingobacterium</taxon>
    </lineage>
</organism>
<sequence length="125" mass="14782">MKAIYEDLLHLDRPFYEIHEDSYDPLKCIESFWDNYPLVTIREYLYALDFKCKTLGEATECKLEAVQQTLFLADILRALMAYFLTHSRHLDTTQLKLSTLEANMKELLLTKQINDFFQSINQPKP</sequence>
<dbReference type="Proteomes" id="UP000432350">
    <property type="component" value="Unassembled WGS sequence"/>
</dbReference>
<reference evidence="1 2" key="1">
    <citation type="submission" date="2019-10" db="EMBL/GenBank/DDBJ databases">
        <authorList>
            <person name="Karimi E."/>
        </authorList>
    </citation>
    <scope>NUCLEOTIDE SEQUENCE [LARGE SCALE GENOMIC DNA]</scope>
    <source>
        <strain evidence="1 2">Sphingobacterium sp. 8BC</strain>
    </source>
</reference>
<gene>
    <name evidence="1" type="ORF">SPHINGO8BC_20012</name>
</gene>
<protein>
    <submittedName>
        <fullName evidence="1">Uncharacterized protein</fullName>
    </submittedName>
</protein>
<dbReference type="EMBL" id="CABWMV010000012">
    <property type="protein sequence ID" value="VXC76500.1"/>
    <property type="molecule type" value="Genomic_DNA"/>
</dbReference>
<accession>A0A654B9E8</accession>
<evidence type="ECO:0000313" key="1">
    <source>
        <dbReference type="EMBL" id="VXC76500.1"/>
    </source>
</evidence>
<name>A0A654B9E8_SPHMU</name>